<dbReference type="InterPro" id="IPR010559">
    <property type="entry name" value="Sig_transdc_His_kin_internal"/>
</dbReference>
<sequence length="339" mass="40154">MNMRKILENKWLQEFAILVFSFVLFTLNDWILILSWKGFWMGIVYFLLLYGHAQINRFFLLPILLKKHQPLTYILFSIILILVFSVILHEVAIEVIYKNCFLYKTSMQKTYHFQLGTLVGTLICILGSIQLIEHYRDQKKKTNKELLYNQIQLNALKGQLNPHFLFNTFNTLYGISLQYPERTSDMIMRVSQLLRYQVENSQKEYVSLEDEIDFISSYIELEKERVGYRCEIEFDYKTDADSNYMIAPMLLIPFVENTFKHGTCAIENCFVKINLSVNNGKLRLETLNSIPDKKRKIVSTKIGLRNATERLRILYPKKHNLEIQQEAKQYRVLLEMDLL</sequence>
<dbReference type="InterPro" id="IPR050640">
    <property type="entry name" value="Bact_2-comp_sensor_kinase"/>
</dbReference>
<dbReference type="Proteomes" id="UP000307507">
    <property type="component" value="Unassembled WGS sequence"/>
</dbReference>
<accession>A0A4S3ZQS6</accession>
<gene>
    <name evidence="3" type="ORF">E6C50_15795</name>
</gene>
<keyword evidence="4" id="KW-1185">Reference proteome</keyword>
<feature type="transmembrane region" description="Helical" evidence="1">
    <location>
        <begin position="71"/>
        <end position="93"/>
    </location>
</feature>
<dbReference type="GO" id="GO:0016020">
    <property type="term" value="C:membrane"/>
    <property type="evidence" value="ECO:0007669"/>
    <property type="project" value="InterPro"/>
</dbReference>
<evidence type="ECO:0000313" key="4">
    <source>
        <dbReference type="Proteomes" id="UP000307507"/>
    </source>
</evidence>
<protein>
    <submittedName>
        <fullName evidence="3">Histidine kinase</fullName>
    </submittedName>
</protein>
<feature type="transmembrane region" description="Helical" evidence="1">
    <location>
        <begin position="39"/>
        <end position="59"/>
    </location>
</feature>
<dbReference type="GO" id="GO:0000155">
    <property type="term" value="F:phosphorelay sensor kinase activity"/>
    <property type="evidence" value="ECO:0007669"/>
    <property type="project" value="InterPro"/>
</dbReference>
<organism evidence="3 4">
    <name type="scientific">Flavobacterium supellecticarium</name>
    <dbReference type="NCBI Taxonomy" id="2565924"/>
    <lineage>
        <taxon>Bacteria</taxon>
        <taxon>Pseudomonadati</taxon>
        <taxon>Bacteroidota</taxon>
        <taxon>Flavobacteriia</taxon>
        <taxon>Flavobacteriales</taxon>
        <taxon>Flavobacteriaceae</taxon>
        <taxon>Flavobacterium</taxon>
    </lineage>
</organism>
<keyword evidence="1" id="KW-0472">Membrane</keyword>
<keyword evidence="1" id="KW-1133">Transmembrane helix</keyword>
<proteinExistence type="predicted"/>
<name>A0A4S3ZQS6_9FLAO</name>
<feature type="transmembrane region" description="Helical" evidence="1">
    <location>
        <begin position="12"/>
        <end position="33"/>
    </location>
</feature>
<keyword evidence="3" id="KW-0808">Transferase</keyword>
<feature type="transmembrane region" description="Helical" evidence="1">
    <location>
        <begin position="113"/>
        <end position="132"/>
    </location>
</feature>
<evidence type="ECO:0000256" key="1">
    <source>
        <dbReference type="SAM" id="Phobius"/>
    </source>
</evidence>
<dbReference type="AlphaFoldDB" id="A0A4S3ZQS6"/>
<dbReference type="PANTHER" id="PTHR34220:SF7">
    <property type="entry name" value="SENSOR HISTIDINE KINASE YPDA"/>
    <property type="match status" value="1"/>
</dbReference>
<dbReference type="OrthoDB" id="9809908at2"/>
<dbReference type="Pfam" id="PF06580">
    <property type="entry name" value="His_kinase"/>
    <property type="match status" value="1"/>
</dbReference>
<feature type="domain" description="Signal transduction histidine kinase internal region" evidence="2">
    <location>
        <begin position="152"/>
        <end position="229"/>
    </location>
</feature>
<evidence type="ECO:0000313" key="3">
    <source>
        <dbReference type="EMBL" id="THF47895.1"/>
    </source>
</evidence>
<comment type="caution">
    <text evidence="3">The sequence shown here is derived from an EMBL/GenBank/DDBJ whole genome shotgun (WGS) entry which is preliminary data.</text>
</comment>
<dbReference type="EMBL" id="SSNZ01000010">
    <property type="protein sequence ID" value="THF47895.1"/>
    <property type="molecule type" value="Genomic_DNA"/>
</dbReference>
<keyword evidence="3" id="KW-0418">Kinase</keyword>
<keyword evidence="1" id="KW-0812">Transmembrane</keyword>
<evidence type="ECO:0000259" key="2">
    <source>
        <dbReference type="Pfam" id="PF06580"/>
    </source>
</evidence>
<dbReference type="PANTHER" id="PTHR34220">
    <property type="entry name" value="SENSOR HISTIDINE KINASE YPDA"/>
    <property type="match status" value="1"/>
</dbReference>
<reference evidence="3 4" key="1">
    <citation type="submission" date="2019-04" db="EMBL/GenBank/DDBJ databases">
        <title>Flavobacterium sp. nov. isolated from construction timber.</title>
        <authorList>
            <person name="Lin S.-Y."/>
            <person name="Chang C.-T."/>
            <person name="Young C.-C."/>
        </authorList>
    </citation>
    <scope>NUCLEOTIDE SEQUENCE [LARGE SCALE GENOMIC DNA]</scope>
    <source>
        <strain evidence="3 4">CC-CTC003</strain>
    </source>
</reference>